<accession>A0A1I7XCN2</accession>
<evidence type="ECO:0000313" key="4">
    <source>
        <dbReference type="WBParaSite" id="Hba_15115"/>
    </source>
</evidence>
<dbReference type="AlphaFoldDB" id="A0A1I7XCN2"/>
<protein>
    <recommendedName>
        <fullName evidence="2">DUF8207 domain-containing protein</fullName>
    </recommendedName>
</protein>
<evidence type="ECO:0000313" key="3">
    <source>
        <dbReference type="Proteomes" id="UP000095283"/>
    </source>
</evidence>
<feature type="domain" description="DUF8207" evidence="2">
    <location>
        <begin position="141"/>
        <end position="240"/>
    </location>
</feature>
<evidence type="ECO:0000259" key="2">
    <source>
        <dbReference type="Pfam" id="PF26634"/>
    </source>
</evidence>
<name>A0A1I7XCN2_HETBA</name>
<dbReference type="PANTHER" id="PTHR35374">
    <property type="entry name" value="CYCLIN-DEPENDENT KINASE 11A-LIKE"/>
    <property type="match status" value="1"/>
</dbReference>
<organism evidence="3 4">
    <name type="scientific">Heterorhabditis bacteriophora</name>
    <name type="common">Entomopathogenic nematode worm</name>
    <dbReference type="NCBI Taxonomy" id="37862"/>
    <lineage>
        <taxon>Eukaryota</taxon>
        <taxon>Metazoa</taxon>
        <taxon>Ecdysozoa</taxon>
        <taxon>Nematoda</taxon>
        <taxon>Chromadorea</taxon>
        <taxon>Rhabditida</taxon>
        <taxon>Rhabditina</taxon>
        <taxon>Rhabditomorpha</taxon>
        <taxon>Strongyloidea</taxon>
        <taxon>Heterorhabditidae</taxon>
        <taxon>Heterorhabditis</taxon>
    </lineage>
</organism>
<sequence>MPSTIEIYDPKKRNEIINDFLKNRKEHHLKNLQERNNLENVEDHRIEVFKPILESNRKLQEEIIDEKNKIVQTLNSFKAFDKTNQPQILAPQTSKQIQSASSPSKLNSPSNEPKVLGFSESVIKVSNLIATYLQDPRDKSNAGYSIRYNNDTKGYSIGNKEVMFDDNTIEINDVVYTATPGLMELLTKKSPDLNKIQKEDTQNYREILLCSNALYQKFDKTSKRYNADASDKWKFIKDNYFVTKGQSSQSVNTSQTSGSSIQFDFLPPKINDLMDQLRLSIGSYQAGNNGEYNKIHAILDELIRRRKIKRKIYQVFI</sequence>
<feature type="compositionally biased region" description="Low complexity" evidence="1">
    <location>
        <begin position="99"/>
        <end position="113"/>
    </location>
</feature>
<dbReference type="InterPro" id="IPR058520">
    <property type="entry name" value="DUF8207"/>
</dbReference>
<feature type="region of interest" description="Disordered" evidence="1">
    <location>
        <begin position="91"/>
        <end position="113"/>
    </location>
</feature>
<proteinExistence type="predicted"/>
<dbReference type="WBParaSite" id="Hba_15115">
    <property type="protein sequence ID" value="Hba_15115"/>
    <property type="gene ID" value="Hba_15115"/>
</dbReference>
<reference evidence="4" key="1">
    <citation type="submission" date="2016-11" db="UniProtKB">
        <authorList>
            <consortium name="WormBaseParasite"/>
        </authorList>
    </citation>
    <scope>IDENTIFICATION</scope>
</reference>
<dbReference type="Proteomes" id="UP000095283">
    <property type="component" value="Unplaced"/>
</dbReference>
<keyword evidence="3" id="KW-1185">Reference proteome</keyword>
<dbReference type="Pfam" id="PF26634">
    <property type="entry name" value="DUF8207"/>
    <property type="match status" value="1"/>
</dbReference>
<evidence type="ECO:0000256" key="1">
    <source>
        <dbReference type="SAM" id="MobiDB-lite"/>
    </source>
</evidence>
<dbReference type="PANTHER" id="PTHR35374:SF1">
    <property type="entry name" value="PROTEIN KINASE DOMAIN-CONTAINING PROTEIN"/>
    <property type="match status" value="1"/>
</dbReference>